<dbReference type="OrthoDB" id="3181223at2"/>
<dbReference type="FunFam" id="1.20.1740.10:FF:000013">
    <property type="entry name" value="Solute carrier family 12 member"/>
    <property type="match status" value="1"/>
</dbReference>
<feature type="transmembrane region" description="Helical" evidence="8">
    <location>
        <begin position="48"/>
        <end position="73"/>
    </location>
</feature>
<feature type="transmembrane region" description="Helical" evidence="8">
    <location>
        <begin position="159"/>
        <end position="180"/>
    </location>
</feature>
<dbReference type="InterPro" id="IPR004841">
    <property type="entry name" value="AA-permease/SLC12A_dom"/>
</dbReference>
<dbReference type="InterPro" id="IPR018491">
    <property type="entry name" value="SLC12_C"/>
</dbReference>
<comment type="similarity">
    <text evidence="2">Belongs to the SLC12A transporter family.</text>
</comment>
<dbReference type="GO" id="GO:0015377">
    <property type="term" value="F:chloride:monoatomic cation symporter activity"/>
    <property type="evidence" value="ECO:0007669"/>
    <property type="project" value="InterPro"/>
</dbReference>
<evidence type="ECO:0000256" key="6">
    <source>
        <dbReference type="ARBA" id="ARBA00023136"/>
    </source>
</evidence>
<dbReference type="EMBL" id="FNGU01000001">
    <property type="protein sequence ID" value="SDL39073.1"/>
    <property type="molecule type" value="Genomic_DNA"/>
</dbReference>
<feature type="domain" description="SLC12A transporter C-terminal" evidence="10">
    <location>
        <begin position="610"/>
        <end position="682"/>
    </location>
</feature>
<evidence type="ECO:0000256" key="3">
    <source>
        <dbReference type="ARBA" id="ARBA00022448"/>
    </source>
</evidence>
<evidence type="ECO:0000256" key="5">
    <source>
        <dbReference type="ARBA" id="ARBA00022989"/>
    </source>
</evidence>
<feature type="transmembrane region" description="Helical" evidence="8">
    <location>
        <begin position="231"/>
        <end position="253"/>
    </location>
</feature>
<feature type="region of interest" description="Disordered" evidence="7">
    <location>
        <begin position="787"/>
        <end position="853"/>
    </location>
</feature>
<sequence>MASEGEKKDIQTGRLGTFAGVFTPSILTILGIILFLRTGYVVGSAGLLQILLIIGLANIISIFTSLSLSAIATNLKVKGGGDYYLISRTLGFEFGGAIGIVLFLAQAVSIAFYCIGFGEALAMAAFASTPGVSPRLIALAAVAFLFVFAWMGADWASRFQFLVMGLLVAALASFFVGGALQWNPTTLSANLSAPADGLPFWVLFALFFPAVTGFTQGVSMSGDLQDSSRSLPLGTLLAVGVSMMVYLGAAVIFSGALSNQELTRDYQAMSRIALFPGLITAGVIAATLSSAMASFLGAPRILQALAADRIFPRLDFFAQGAGPANNPRRAIVLAGGIACLTIALGNLNVVAPVVSMFFLVSYGLLNYATYYEADTESPSFRPAFRWFHKRLSLIGALACLGIMLAIDPATGIIAVAILLAIYQYLRRTADPARWADSRRAHELQRIREGLLGIKATPEHPRDWRPQILAFTQDAHRRPRLLRLAAWLEGGSGLTTLVTLLQGKDLLLAKQKEQLQVELRGDIKEHNPAAFPLVLTTPDGEIAVHTLLQTHGIGPLRVNTILLNWIEPEQGEDLKMRQVLLGRQLKTVYRQNCNICILHAEEHAWERLMATDRAQSCIDVWWSDDASGRLMLLFAYLLTRSSDWEDTPLRLLAFRDNRSQQDQETALRAALSDARIGAEIVFVAQRHKADLIAASEPASIIFLPFTLQRDQLKLPIEEPIEDLLDQLPPTVMVLAAEDIDLSAEPDEGAAAELAKARDLVEKLAERAEEADKLATEAEEKAQKAEQVLREALQQDQTEQDEEQIAQLTREHDDHAEAADKARRQAAKDRVKADDAAQEESKQTETGKGKNGGEP</sequence>
<dbReference type="STRING" id="392333.SAMN05660860_00514"/>
<gene>
    <name evidence="11" type="ORF">SAMN05660860_00514</name>
</gene>
<keyword evidence="5 8" id="KW-1133">Transmembrane helix</keyword>
<dbReference type="Pfam" id="PF03522">
    <property type="entry name" value="SLC12"/>
    <property type="match status" value="1"/>
</dbReference>
<evidence type="ECO:0000256" key="2">
    <source>
        <dbReference type="ARBA" id="ARBA00010593"/>
    </source>
</evidence>
<protein>
    <submittedName>
        <fullName evidence="11">Transporter, cation-chloride cotransporter (CCC) family</fullName>
    </submittedName>
</protein>
<organism evidence="11 12">
    <name type="scientific">Geoalkalibacter ferrihydriticus</name>
    <dbReference type="NCBI Taxonomy" id="392333"/>
    <lineage>
        <taxon>Bacteria</taxon>
        <taxon>Pseudomonadati</taxon>
        <taxon>Thermodesulfobacteriota</taxon>
        <taxon>Desulfuromonadia</taxon>
        <taxon>Desulfuromonadales</taxon>
        <taxon>Geoalkalibacteraceae</taxon>
        <taxon>Geoalkalibacter</taxon>
    </lineage>
</organism>
<feature type="transmembrane region" description="Helical" evidence="8">
    <location>
        <begin position="273"/>
        <end position="296"/>
    </location>
</feature>
<evidence type="ECO:0000259" key="10">
    <source>
        <dbReference type="Pfam" id="PF03522"/>
    </source>
</evidence>
<feature type="transmembrane region" description="Helical" evidence="8">
    <location>
        <begin position="353"/>
        <end position="370"/>
    </location>
</feature>
<dbReference type="RefSeq" id="WP_052446193.1">
    <property type="nucleotide sequence ID" value="NZ_FNGU01000001.1"/>
</dbReference>
<dbReference type="AlphaFoldDB" id="A0A1G9JPZ6"/>
<dbReference type="Proteomes" id="UP000182146">
    <property type="component" value="Unassembled WGS sequence"/>
</dbReference>
<evidence type="ECO:0000313" key="12">
    <source>
        <dbReference type="Proteomes" id="UP000182146"/>
    </source>
</evidence>
<feature type="transmembrane region" description="Helical" evidence="8">
    <location>
        <begin position="391"/>
        <end position="422"/>
    </location>
</feature>
<feature type="transmembrane region" description="Helical" evidence="8">
    <location>
        <begin position="132"/>
        <end position="152"/>
    </location>
</feature>
<evidence type="ECO:0000256" key="1">
    <source>
        <dbReference type="ARBA" id="ARBA00004141"/>
    </source>
</evidence>
<dbReference type="GO" id="GO:0016020">
    <property type="term" value="C:membrane"/>
    <property type="evidence" value="ECO:0007669"/>
    <property type="project" value="UniProtKB-SubCell"/>
</dbReference>
<comment type="subcellular location">
    <subcellularLocation>
        <location evidence="1">Membrane</location>
        <topology evidence="1">Multi-pass membrane protein</topology>
    </subcellularLocation>
</comment>
<dbReference type="PANTHER" id="PTHR11827:SF72">
    <property type="entry name" value="GH08340P"/>
    <property type="match status" value="1"/>
</dbReference>
<feature type="transmembrane region" description="Helical" evidence="8">
    <location>
        <begin position="330"/>
        <end position="347"/>
    </location>
</feature>
<keyword evidence="4 8" id="KW-0812">Transmembrane</keyword>
<keyword evidence="6 8" id="KW-0472">Membrane</keyword>
<feature type="transmembrane region" description="Helical" evidence="8">
    <location>
        <begin position="12"/>
        <end position="36"/>
    </location>
</feature>
<evidence type="ECO:0000256" key="4">
    <source>
        <dbReference type="ARBA" id="ARBA00022692"/>
    </source>
</evidence>
<dbReference type="Gene3D" id="1.20.1740.10">
    <property type="entry name" value="Amino acid/polyamine transporter I"/>
    <property type="match status" value="1"/>
</dbReference>
<name>A0A1G9JPZ6_9BACT</name>
<dbReference type="InterPro" id="IPR004842">
    <property type="entry name" value="SLC12A_fam"/>
</dbReference>
<reference evidence="11 12" key="1">
    <citation type="submission" date="2016-10" db="EMBL/GenBank/DDBJ databases">
        <authorList>
            <person name="de Groot N.N."/>
        </authorList>
    </citation>
    <scope>NUCLEOTIDE SEQUENCE [LARGE SCALE GENOMIC DNA]</scope>
    <source>
        <strain evidence="11 12">DSM 17813</strain>
    </source>
</reference>
<evidence type="ECO:0000256" key="8">
    <source>
        <dbReference type="SAM" id="Phobius"/>
    </source>
</evidence>
<evidence type="ECO:0000313" key="11">
    <source>
        <dbReference type="EMBL" id="SDL39073.1"/>
    </source>
</evidence>
<dbReference type="PANTHER" id="PTHR11827">
    <property type="entry name" value="SOLUTE CARRIER FAMILY 12, CATION COTRANSPORTERS"/>
    <property type="match status" value="1"/>
</dbReference>
<evidence type="ECO:0000259" key="9">
    <source>
        <dbReference type="Pfam" id="PF00324"/>
    </source>
</evidence>
<evidence type="ECO:0000256" key="7">
    <source>
        <dbReference type="SAM" id="MobiDB-lite"/>
    </source>
</evidence>
<feature type="domain" description="Amino acid permease/ SLC12A" evidence="9">
    <location>
        <begin position="21"/>
        <end position="467"/>
    </location>
</feature>
<feature type="transmembrane region" description="Helical" evidence="8">
    <location>
        <begin position="94"/>
        <end position="126"/>
    </location>
</feature>
<keyword evidence="3" id="KW-0813">Transport</keyword>
<dbReference type="Pfam" id="PF00324">
    <property type="entry name" value="AA_permease"/>
    <property type="match status" value="1"/>
</dbReference>
<feature type="compositionally biased region" description="Basic and acidic residues" evidence="7">
    <location>
        <begin position="807"/>
        <end position="853"/>
    </location>
</feature>
<proteinExistence type="inferred from homology"/>
<feature type="transmembrane region" description="Helical" evidence="8">
    <location>
        <begin position="200"/>
        <end position="219"/>
    </location>
</feature>
<accession>A0A1G9JPZ6</accession>